<gene>
    <name evidence="3" type="ORF">ABLG96_06600</name>
</gene>
<reference evidence="3" key="1">
    <citation type="submission" date="2024-05" db="EMBL/GenBank/DDBJ databases">
        <authorList>
            <person name="Cai S.Y."/>
            <person name="Jin L.M."/>
            <person name="Li H.R."/>
        </authorList>
    </citation>
    <scope>NUCLEOTIDE SEQUENCE</scope>
    <source>
        <strain evidence="3">A5-74</strain>
    </source>
</reference>
<sequence>MEGRRLAGYVLDPGQIDPKLTRFVPYPTFPLRDSDALSVIFPDQSTQLIARRQGMYAGYSATRSDPSSKASMVLAVFVFPSAGAAQKAATGMANSSKDVSDTVLKYPDLPGAIGNQGAAGTTAFSGQVFIASGQSVVYVYVNGGISQKATVPGRMKTALTRQLAALKAYSPTPKNALMKQEFDPTGLYARTLPPAKNYVQFGMYSGQGALHSQADALATAKLFSSTGVDVVAKGRSVLYRAKDAAGATAVRDAFYAQEVAMNSRYRDFDPGTTAGSPRCLQDSVQSQYVCYATVDRVTIEYSSLSETDLKRSLETQVALLQQ</sequence>
<dbReference type="InterPro" id="IPR055797">
    <property type="entry name" value="DUF7373"/>
</dbReference>
<dbReference type="Pfam" id="PF24088">
    <property type="entry name" value="DUF7373"/>
    <property type="match status" value="1"/>
</dbReference>
<dbReference type="EMBL" id="CP159218">
    <property type="protein sequence ID" value="XCG64968.1"/>
    <property type="molecule type" value="Genomic_DNA"/>
</dbReference>
<evidence type="ECO:0000259" key="2">
    <source>
        <dbReference type="Pfam" id="PF24092"/>
    </source>
</evidence>
<proteinExistence type="predicted"/>
<organism evidence="3">
    <name type="scientific">Nakamurella sp. A5-74</name>
    <dbReference type="NCBI Taxonomy" id="3158264"/>
    <lineage>
        <taxon>Bacteria</taxon>
        <taxon>Bacillati</taxon>
        <taxon>Actinomycetota</taxon>
        <taxon>Actinomycetes</taxon>
        <taxon>Nakamurellales</taxon>
        <taxon>Nakamurellaceae</taxon>
        <taxon>Nakamurella</taxon>
    </lineage>
</organism>
<evidence type="ECO:0000313" key="3">
    <source>
        <dbReference type="EMBL" id="XCG64968.1"/>
    </source>
</evidence>
<name>A0AAU8DRN9_9ACTN</name>
<accession>A0AAU8DRN9</accession>
<dbReference type="AlphaFoldDB" id="A0AAU8DRN9"/>
<dbReference type="RefSeq" id="WP_353650579.1">
    <property type="nucleotide sequence ID" value="NZ_CP159218.1"/>
</dbReference>
<dbReference type="InterPro" id="IPR056463">
    <property type="entry name" value="DUF7373_C"/>
</dbReference>
<dbReference type="Pfam" id="PF24092">
    <property type="entry name" value="DUF7373_C"/>
    <property type="match status" value="1"/>
</dbReference>
<feature type="domain" description="DUF7373" evidence="1">
    <location>
        <begin position="1"/>
        <end position="180"/>
    </location>
</feature>
<protein>
    <submittedName>
        <fullName evidence="3">Uncharacterized protein</fullName>
    </submittedName>
</protein>
<feature type="domain" description="DUF7373" evidence="2">
    <location>
        <begin position="190"/>
        <end position="321"/>
    </location>
</feature>
<evidence type="ECO:0000259" key="1">
    <source>
        <dbReference type="Pfam" id="PF24088"/>
    </source>
</evidence>